<gene>
    <name evidence="19" type="primary">Cd8a</name>
    <name evidence="19" type="ORF">RYNNIG_R06183</name>
</gene>
<reference evidence="19 20" key="1">
    <citation type="submission" date="2019-09" db="EMBL/GenBank/DDBJ databases">
        <title>Bird 10,000 Genomes (B10K) Project - Family phase.</title>
        <authorList>
            <person name="Zhang G."/>
        </authorList>
    </citation>
    <scope>NUCLEOTIDE SEQUENCE [LARGE SCALE GENOMIC DNA]</scope>
    <source>
        <strain evidence="19">B10K-DU-002-16</strain>
        <tissue evidence="19">Muscle</tissue>
    </source>
</reference>
<evidence type="ECO:0000313" key="19">
    <source>
        <dbReference type="EMBL" id="NXN58558.1"/>
    </source>
</evidence>
<dbReference type="InterPro" id="IPR013783">
    <property type="entry name" value="Ig-like_fold"/>
</dbReference>
<comment type="caution">
    <text evidence="19">The sequence shown here is derived from an EMBL/GenBank/DDBJ whole genome shotgun (WGS) entry which is preliminary data.</text>
</comment>
<dbReference type="GO" id="GO:0009897">
    <property type="term" value="C:external side of plasma membrane"/>
    <property type="evidence" value="ECO:0007669"/>
    <property type="project" value="TreeGrafter"/>
</dbReference>
<protein>
    <recommendedName>
        <fullName evidence="2">T-cell surface glycoprotein CD8 alpha chain</fullName>
    </recommendedName>
</protein>
<dbReference type="OrthoDB" id="9906515at2759"/>
<evidence type="ECO:0000256" key="16">
    <source>
        <dbReference type="SAM" id="Phobius"/>
    </source>
</evidence>
<feature type="non-terminal residue" evidence="19">
    <location>
        <position position="1"/>
    </location>
</feature>
<evidence type="ECO:0000256" key="8">
    <source>
        <dbReference type="ARBA" id="ARBA00023130"/>
    </source>
</evidence>
<dbReference type="GO" id="GO:0045065">
    <property type="term" value="P:cytotoxic T cell differentiation"/>
    <property type="evidence" value="ECO:0007669"/>
    <property type="project" value="TreeGrafter"/>
</dbReference>
<dbReference type="GO" id="GO:0007166">
    <property type="term" value="P:cell surface receptor signaling pathway"/>
    <property type="evidence" value="ECO:0007669"/>
    <property type="project" value="TreeGrafter"/>
</dbReference>
<keyword evidence="7 16" id="KW-1133">Transmembrane helix</keyword>
<keyword evidence="5 17" id="KW-0732">Signal</keyword>
<dbReference type="InterPro" id="IPR015468">
    <property type="entry name" value="CD8_asu"/>
</dbReference>
<dbReference type="InterPro" id="IPR013106">
    <property type="entry name" value="Ig_V-set"/>
</dbReference>
<evidence type="ECO:0000313" key="20">
    <source>
        <dbReference type="Proteomes" id="UP000525416"/>
    </source>
</evidence>
<dbReference type="SMART" id="SM00406">
    <property type="entry name" value="IGv"/>
    <property type="match status" value="1"/>
</dbReference>
<evidence type="ECO:0000256" key="7">
    <source>
        <dbReference type="ARBA" id="ARBA00022989"/>
    </source>
</evidence>
<keyword evidence="8" id="KW-1064">Adaptive immunity</keyword>
<dbReference type="InterPro" id="IPR003599">
    <property type="entry name" value="Ig_sub"/>
</dbReference>
<evidence type="ECO:0000256" key="2">
    <source>
        <dbReference type="ARBA" id="ARBA00021525"/>
    </source>
</evidence>
<dbReference type="InterPro" id="IPR007110">
    <property type="entry name" value="Ig-like_dom"/>
</dbReference>
<feature type="non-terminal residue" evidence="19">
    <location>
        <position position="218"/>
    </location>
</feature>
<keyword evidence="10" id="KW-0564">Palmitate</keyword>
<dbReference type="AlphaFoldDB" id="A0A7L1K624"/>
<keyword evidence="6" id="KW-0391">Immunity</keyword>
<dbReference type="PROSITE" id="PS50835">
    <property type="entry name" value="IG_LIKE"/>
    <property type="match status" value="1"/>
</dbReference>
<evidence type="ECO:0000256" key="17">
    <source>
        <dbReference type="SAM" id="SignalP"/>
    </source>
</evidence>
<dbReference type="Proteomes" id="UP000525416">
    <property type="component" value="Unassembled WGS sequence"/>
</dbReference>
<dbReference type="SMART" id="SM00409">
    <property type="entry name" value="IG"/>
    <property type="match status" value="1"/>
</dbReference>
<dbReference type="InterPro" id="IPR036179">
    <property type="entry name" value="Ig-like_dom_sf"/>
</dbReference>
<keyword evidence="20" id="KW-1185">Reference proteome</keyword>
<evidence type="ECO:0000256" key="1">
    <source>
        <dbReference type="ARBA" id="ARBA00004251"/>
    </source>
</evidence>
<feature type="transmembrane region" description="Helical" evidence="16">
    <location>
        <begin position="182"/>
        <end position="205"/>
    </location>
</feature>
<evidence type="ECO:0000256" key="12">
    <source>
        <dbReference type="ARBA" id="ARBA00023180"/>
    </source>
</evidence>
<dbReference type="FunFam" id="2.60.40.10:FF:001514">
    <property type="entry name" value="CD8 alpha chain"/>
    <property type="match status" value="1"/>
</dbReference>
<name>A0A7L1K624_RYNNI</name>
<sequence length="218" mass="24555">MATSPALLLVLTLGLCCPGVRGQRHTMTVRFHDRSITHPRVGQQLELECLTTKEDSGAFWIRQDKGGNLHFIVFTSSLSRSTFDGNEKRSTRFEARKDGSSYRLVVKSFTQEDEGTYFCVMNSNQVLYFSRGQPVFFPVLTTVAPTAPAPTTQHGITEKDPCPMTPDPETSKKKETNFFCEVFIWVPLAAACLLLLLALAVTVTLCQKTRRRRCRCKR</sequence>
<evidence type="ECO:0000256" key="10">
    <source>
        <dbReference type="ARBA" id="ARBA00023139"/>
    </source>
</evidence>
<feature type="signal peptide" evidence="17">
    <location>
        <begin position="1"/>
        <end position="22"/>
    </location>
</feature>
<dbReference type="Gene3D" id="2.60.40.10">
    <property type="entry name" value="Immunoglobulins"/>
    <property type="match status" value="1"/>
</dbReference>
<feature type="domain" description="Ig-like" evidence="18">
    <location>
        <begin position="18"/>
        <end position="130"/>
    </location>
</feature>
<comment type="subcellular location">
    <subcellularLocation>
        <location evidence="1">Cell membrane</location>
        <topology evidence="1">Single-pass type I membrane protein</topology>
    </subcellularLocation>
</comment>
<dbReference type="Pfam" id="PF07686">
    <property type="entry name" value="V-set"/>
    <property type="match status" value="1"/>
</dbReference>
<evidence type="ECO:0000256" key="5">
    <source>
        <dbReference type="ARBA" id="ARBA00022729"/>
    </source>
</evidence>
<dbReference type="SUPFAM" id="SSF48726">
    <property type="entry name" value="Immunoglobulin"/>
    <property type="match status" value="1"/>
</dbReference>
<proteinExistence type="predicted"/>
<feature type="region of interest" description="Disordered" evidence="15">
    <location>
        <begin position="148"/>
        <end position="169"/>
    </location>
</feature>
<evidence type="ECO:0000256" key="13">
    <source>
        <dbReference type="ARBA" id="ARBA00023288"/>
    </source>
</evidence>
<evidence type="ECO:0000256" key="15">
    <source>
        <dbReference type="SAM" id="MobiDB-lite"/>
    </source>
</evidence>
<dbReference type="GO" id="GO:0002456">
    <property type="term" value="P:T cell mediated immunity"/>
    <property type="evidence" value="ECO:0007669"/>
    <property type="project" value="TreeGrafter"/>
</dbReference>
<dbReference type="PANTHER" id="PTHR10441">
    <property type="entry name" value="CD8 ALPHA CHAIN"/>
    <property type="match status" value="1"/>
</dbReference>
<keyword evidence="14" id="KW-0393">Immunoglobulin domain</keyword>
<evidence type="ECO:0000256" key="14">
    <source>
        <dbReference type="ARBA" id="ARBA00023319"/>
    </source>
</evidence>
<evidence type="ECO:0000256" key="11">
    <source>
        <dbReference type="ARBA" id="ARBA00023157"/>
    </source>
</evidence>
<keyword evidence="4 16" id="KW-0812">Transmembrane</keyword>
<evidence type="ECO:0000259" key="18">
    <source>
        <dbReference type="PROSITE" id="PS50835"/>
    </source>
</evidence>
<evidence type="ECO:0000256" key="4">
    <source>
        <dbReference type="ARBA" id="ARBA00022692"/>
    </source>
</evidence>
<evidence type="ECO:0000256" key="3">
    <source>
        <dbReference type="ARBA" id="ARBA00022475"/>
    </source>
</evidence>
<dbReference type="EMBL" id="VXBH01007340">
    <property type="protein sequence ID" value="NXN58558.1"/>
    <property type="molecule type" value="Genomic_DNA"/>
</dbReference>
<organism evidence="19 20">
    <name type="scientific">Rynchops niger</name>
    <name type="common">Black skimmer</name>
    <dbReference type="NCBI Taxonomy" id="227184"/>
    <lineage>
        <taxon>Eukaryota</taxon>
        <taxon>Metazoa</taxon>
        <taxon>Chordata</taxon>
        <taxon>Craniata</taxon>
        <taxon>Vertebrata</taxon>
        <taxon>Euteleostomi</taxon>
        <taxon>Archelosauria</taxon>
        <taxon>Archosauria</taxon>
        <taxon>Dinosauria</taxon>
        <taxon>Saurischia</taxon>
        <taxon>Theropoda</taxon>
        <taxon>Coelurosauria</taxon>
        <taxon>Aves</taxon>
        <taxon>Neognathae</taxon>
        <taxon>Neoaves</taxon>
        <taxon>Charadriiformes</taxon>
        <taxon>Laridae</taxon>
        <taxon>Rynchops</taxon>
    </lineage>
</organism>
<evidence type="ECO:0000256" key="9">
    <source>
        <dbReference type="ARBA" id="ARBA00023136"/>
    </source>
</evidence>
<keyword evidence="12" id="KW-0325">Glycoprotein</keyword>
<keyword evidence="3" id="KW-1003">Cell membrane</keyword>
<dbReference type="PANTHER" id="PTHR10441:SF2">
    <property type="entry name" value="T-CELL SURFACE GLYCOPROTEIN CD8 ALPHA CHAIN"/>
    <property type="match status" value="1"/>
</dbReference>
<keyword evidence="11" id="KW-1015">Disulfide bond</keyword>
<accession>A0A7L1K624</accession>
<feature type="chain" id="PRO_5029459292" description="T-cell surface glycoprotein CD8 alpha chain" evidence="17">
    <location>
        <begin position="23"/>
        <end position="218"/>
    </location>
</feature>
<evidence type="ECO:0000256" key="6">
    <source>
        <dbReference type="ARBA" id="ARBA00022859"/>
    </source>
</evidence>
<keyword evidence="9 16" id="KW-0472">Membrane</keyword>
<keyword evidence="13" id="KW-0449">Lipoprotein</keyword>